<keyword evidence="3" id="KW-1185">Reference proteome</keyword>
<dbReference type="Proteomes" id="UP000297245">
    <property type="component" value="Unassembled WGS sequence"/>
</dbReference>
<sequence length="258" mass="28039">MFAVTDLMAFGTSGPSSLHVPSTVDANILEPQPETEIKANAGRDGLDTIRHHAAILRHLGDLLVGHPSSFHLLVGSPPPPAHPFFDKINALDSSMSLIYNKRQYMSTDSASEPLSSAVSYSSFIYGGYSFATLATSHSQCSSIDFTTPTSSYTPFTLANLSADFGAEMVGSIGLKELAERFRDPEVKKYSLISSMRVPRDNTPRLIIEQRWAILLSNSDSSSDSNSDPDNSDSDLPPQHNSRRSPSPRRRSPSGTPPR</sequence>
<organism evidence="2 3">
    <name type="scientific">Dendrothele bispora (strain CBS 962.96)</name>
    <dbReference type="NCBI Taxonomy" id="1314807"/>
    <lineage>
        <taxon>Eukaryota</taxon>
        <taxon>Fungi</taxon>
        <taxon>Dikarya</taxon>
        <taxon>Basidiomycota</taxon>
        <taxon>Agaricomycotina</taxon>
        <taxon>Agaricomycetes</taxon>
        <taxon>Agaricomycetidae</taxon>
        <taxon>Agaricales</taxon>
        <taxon>Agaricales incertae sedis</taxon>
        <taxon>Dendrothele</taxon>
    </lineage>
</organism>
<protein>
    <submittedName>
        <fullName evidence="2">Uncharacterized protein</fullName>
    </submittedName>
</protein>
<gene>
    <name evidence="2" type="ORF">K435DRAFT_847385</name>
</gene>
<reference evidence="2 3" key="1">
    <citation type="journal article" date="2019" name="Nat. Ecol. Evol.">
        <title>Megaphylogeny resolves global patterns of mushroom evolution.</title>
        <authorList>
            <person name="Varga T."/>
            <person name="Krizsan K."/>
            <person name="Foldi C."/>
            <person name="Dima B."/>
            <person name="Sanchez-Garcia M."/>
            <person name="Sanchez-Ramirez S."/>
            <person name="Szollosi G.J."/>
            <person name="Szarkandi J.G."/>
            <person name="Papp V."/>
            <person name="Albert L."/>
            <person name="Andreopoulos W."/>
            <person name="Angelini C."/>
            <person name="Antonin V."/>
            <person name="Barry K.W."/>
            <person name="Bougher N.L."/>
            <person name="Buchanan P."/>
            <person name="Buyck B."/>
            <person name="Bense V."/>
            <person name="Catcheside P."/>
            <person name="Chovatia M."/>
            <person name="Cooper J."/>
            <person name="Damon W."/>
            <person name="Desjardin D."/>
            <person name="Finy P."/>
            <person name="Geml J."/>
            <person name="Haridas S."/>
            <person name="Hughes K."/>
            <person name="Justo A."/>
            <person name="Karasinski D."/>
            <person name="Kautmanova I."/>
            <person name="Kiss B."/>
            <person name="Kocsube S."/>
            <person name="Kotiranta H."/>
            <person name="LaButti K.M."/>
            <person name="Lechner B.E."/>
            <person name="Liimatainen K."/>
            <person name="Lipzen A."/>
            <person name="Lukacs Z."/>
            <person name="Mihaltcheva S."/>
            <person name="Morgado L.N."/>
            <person name="Niskanen T."/>
            <person name="Noordeloos M.E."/>
            <person name="Ohm R.A."/>
            <person name="Ortiz-Santana B."/>
            <person name="Ovrebo C."/>
            <person name="Racz N."/>
            <person name="Riley R."/>
            <person name="Savchenko A."/>
            <person name="Shiryaev A."/>
            <person name="Soop K."/>
            <person name="Spirin V."/>
            <person name="Szebenyi C."/>
            <person name="Tomsovsky M."/>
            <person name="Tulloss R.E."/>
            <person name="Uehling J."/>
            <person name="Grigoriev I.V."/>
            <person name="Vagvolgyi C."/>
            <person name="Papp T."/>
            <person name="Martin F.M."/>
            <person name="Miettinen O."/>
            <person name="Hibbett D.S."/>
            <person name="Nagy L.G."/>
        </authorList>
    </citation>
    <scope>NUCLEOTIDE SEQUENCE [LARGE SCALE GENOMIC DNA]</scope>
    <source>
        <strain evidence="2 3">CBS 962.96</strain>
    </source>
</reference>
<feature type="compositionally biased region" description="Basic residues" evidence="1">
    <location>
        <begin position="240"/>
        <end position="251"/>
    </location>
</feature>
<name>A0A4V4HIZ1_DENBC</name>
<evidence type="ECO:0000313" key="3">
    <source>
        <dbReference type="Proteomes" id="UP000297245"/>
    </source>
</evidence>
<feature type="region of interest" description="Disordered" evidence="1">
    <location>
        <begin position="217"/>
        <end position="258"/>
    </location>
</feature>
<dbReference type="AlphaFoldDB" id="A0A4V4HIZ1"/>
<accession>A0A4V4HIZ1</accession>
<feature type="compositionally biased region" description="Low complexity" evidence="1">
    <location>
        <begin position="217"/>
        <end position="237"/>
    </location>
</feature>
<proteinExistence type="predicted"/>
<evidence type="ECO:0000313" key="2">
    <source>
        <dbReference type="EMBL" id="THV08526.1"/>
    </source>
</evidence>
<dbReference type="EMBL" id="ML179035">
    <property type="protein sequence ID" value="THV08526.1"/>
    <property type="molecule type" value="Genomic_DNA"/>
</dbReference>
<evidence type="ECO:0000256" key="1">
    <source>
        <dbReference type="SAM" id="MobiDB-lite"/>
    </source>
</evidence>